<protein>
    <submittedName>
        <fullName evidence="1">Uncharacterized protein</fullName>
    </submittedName>
</protein>
<evidence type="ECO:0000313" key="1">
    <source>
        <dbReference type="EMBL" id="ADU28207.1"/>
    </source>
</evidence>
<gene>
    <name evidence="1" type="ordered locus">Ethha_2714</name>
</gene>
<organism evidence="1 2">
    <name type="scientific">Ethanoligenens harbinense (strain DSM 18485 / JCM 12961 / CGMCC 1.5033 / YUAN-3)</name>
    <dbReference type="NCBI Taxonomy" id="663278"/>
    <lineage>
        <taxon>Bacteria</taxon>
        <taxon>Bacillati</taxon>
        <taxon>Bacillota</taxon>
        <taxon>Clostridia</taxon>
        <taxon>Eubacteriales</taxon>
        <taxon>Oscillospiraceae</taxon>
        <taxon>Ethanoligenens</taxon>
    </lineage>
</organism>
<dbReference type="STRING" id="663278.Ethha_2714"/>
<dbReference type="AlphaFoldDB" id="E6U7T4"/>
<evidence type="ECO:0000313" key="2">
    <source>
        <dbReference type="Proteomes" id="UP000001551"/>
    </source>
</evidence>
<dbReference type="RefSeq" id="WP_013486550.1">
    <property type="nucleotide sequence ID" value="NC_014828.1"/>
</dbReference>
<dbReference type="KEGG" id="eha:Ethha_2714"/>
<dbReference type="Proteomes" id="UP000001551">
    <property type="component" value="Chromosome"/>
</dbReference>
<dbReference type="EMBL" id="CP002400">
    <property type="protein sequence ID" value="ADU28207.1"/>
    <property type="molecule type" value="Genomic_DNA"/>
</dbReference>
<dbReference type="HOGENOM" id="CLU_2034550_0_0_9"/>
<name>E6U7T4_ETHHY</name>
<reference evidence="1 2" key="1">
    <citation type="submission" date="2010-12" db="EMBL/GenBank/DDBJ databases">
        <title>Complete sequence of Ethanoligenens harbinense YUAN-3.</title>
        <authorList>
            <person name="Lucas S."/>
            <person name="Copeland A."/>
            <person name="Lapidus A."/>
            <person name="Cheng J.-F."/>
            <person name="Bruce D."/>
            <person name="Goodwin L."/>
            <person name="Pitluck S."/>
            <person name="Chertkov O."/>
            <person name="Misra M."/>
            <person name="Detter J.C."/>
            <person name="Han C."/>
            <person name="Tapia R."/>
            <person name="Land M."/>
            <person name="Hauser L."/>
            <person name="Jeffries C."/>
            <person name="Kyrpides N."/>
            <person name="Ivanova N."/>
            <person name="Mikhailova N."/>
            <person name="Wang A."/>
            <person name="Mouttaki H."/>
            <person name="He Z."/>
            <person name="Zhou J."/>
            <person name="Hemme C.L."/>
            <person name="Woyke T."/>
        </authorList>
    </citation>
    <scope>NUCLEOTIDE SEQUENCE [LARGE SCALE GENOMIC DNA]</scope>
    <source>
        <strain evidence="2">DSM 18485 / JCM 12961 / CGMCC 1.5033 / YUAN-3</strain>
    </source>
</reference>
<proteinExistence type="predicted"/>
<sequence>MFVYAIFDGKDAAERAAGQIAQTVPGARVKQFAPTRSFVRGEGPADSPAVGSADALYTPYPLSFANAWGGWNPTEHRPDSTISSGRVALRVQVPDKAAAGRAAAVMRRAGGAGVRTDAPWG</sequence>
<accession>E6U7T4</accession>
<keyword evidence="2" id="KW-1185">Reference proteome</keyword>